<evidence type="ECO:0000256" key="1">
    <source>
        <dbReference type="SAM" id="MobiDB-lite"/>
    </source>
</evidence>
<reference evidence="3" key="1">
    <citation type="submission" date="2023-05" db="EMBL/GenBank/DDBJ databases">
        <title>Streptantibioticus silvisoli sp. nov., acidotolerant actinomycetes 1 from pine litter.</title>
        <authorList>
            <person name="Swiecimska M."/>
            <person name="Golinska P."/>
            <person name="Sangal V."/>
            <person name="Wachnowicz B."/>
            <person name="Goodfellow M."/>
        </authorList>
    </citation>
    <scope>NUCLEOTIDE SEQUENCE</scope>
    <source>
        <strain evidence="3">SL13</strain>
    </source>
</reference>
<feature type="compositionally biased region" description="Low complexity" evidence="1">
    <location>
        <begin position="1"/>
        <end position="20"/>
    </location>
</feature>
<organism evidence="3">
    <name type="scientific">Streptantibioticus silvisoli</name>
    <dbReference type="NCBI Taxonomy" id="2705255"/>
    <lineage>
        <taxon>Bacteria</taxon>
        <taxon>Bacillati</taxon>
        <taxon>Actinomycetota</taxon>
        <taxon>Actinomycetes</taxon>
        <taxon>Kitasatosporales</taxon>
        <taxon>Streptomycetaceae</taxon>
        <taxon>Streptantibioticus</taxon>
    </lineage>
</organism>
<evidence type="ECO:0000313" key="3">
    <source>
        <dbReference type="EMBL" id="MDI5971643.1"/>
    </source>
</evidence>
<evidence type="ECO:0000259" key="2">
    <source>
        <dbReference type="Pfam" id="PF13649"/>
    </source>
</evidence>
<feature type="region of interest" description="Disordered" evidence="1">
    <location>
        <begin position="1"/>
        <end position="51"/>
    </location>
</feature>
<protein>
    <submittedName>
        <fullName evidence="3">Class I SAM-dependent methyltransferase</fullName>
        <ecNumber evidence="3">2.1.1.-</ecNumber>
    </submittedName>
</protein>
<proteinExistence type="predicted"/>
<keyword evidence="3" id="KW-0808">Transferase</keyword>
<feature type="compositionally biased region" description="Polar residues" evidence="1">
    <location>
        <begin position="27"/>
        <end position="45"/>
    </location>
</feature>
<dbReference type="EMBL" id="JABXJJ020000024">
    <property type="protein sequence ID" value="MDI5971643.1"/>
    <property type="molecule type" value="Genomic_DNA"/>
</dbReference>
<sequence length="312" mass="33890">MTESGTTASATTTCGTAESEPAADSGTAASAETPLATTASETVPATEQGWLDRNRANWDDRVAVHAASDFYDLAGFRAGASTLRPFEPAELGDVAGRSLLHLQCHMGQDTLSWACRGAKVTGLDFSVPAVEVGTRLAAEIGLADRARFVVADVHDAVRALAGERFDVVYTGLGALGWLPDLTRWARVASSLLAERGVLYLVEFHPFTDMLDEEGRTVERDYFTTSGQAWDEPYTYTDGPPLTRTVSIQWDHTLGEVITALGTVGLRVEFLHEHDATAFERFSVLERGEHGEYRFPAGHPRVPLMYSLRASRP</sequence>
<dbReference type="EC" id="2.1.1.-" evidence="3"/>
<dbReference type="Gene3D" id="3.40.50.150">
    <property type="entry name" value="Vaccinia Virus protein VP39"/>
    <property type="match status" value="1"/>
</dbReference>
<dbReference type="GO" id="GO:0008168">
    <property type="term" value="F:methyltransferase activity"/>
    <property type="evidence" value="ECO:0007669"/>
    <property type="project" value="UniProtKB-KW"/>
</dbReference>
<keyword evidence="3" id="KW-0489">Methyltransferase</keyword>
<name>A0AA90H0B9_9ACTN</name>
<dbReference type="InterPro" id="IPR041698">
    <property type="entry name" value="Methyltransf_25"/>
</dbReference>
<accession>A0AA90H0B9</accession>
<dbReference type="CDD" id="cd02440">
    <property type="entry name" value="AdoMet_MTases"/>
    <property type="match status" value="1"/>
</dbReference>
<dbReference type="AlphaFoldDB" id="A0AA90H0B9"/>
<feature type="domain" description="Methyltransferase" evidence="2">
    <location>
        <begin position="100"/>
        <end position="196"/>
    </location>
</feature>
<comment type="caution">
    <text evidence="3">The sequence shown here is derived from an EMBL/GenBank/DDBJ whole genome shotgun (WGS) entry which is preliminary data.</text>
</comment>
<dbReference type="RefSeq" id="WP_282698870.1">
    <property type="nucleotide sequence ID" value="NZ_JABXJJ020000024.1"/>
</dbReference>
<gene>
    <name evidence="3" type="ORF">POF50_020290</name>
</gene>
<dbReference type="InterPro" id="IPR029063">
    <property type="entry name" value="SAM-dependent_MTases_sf"/>
</dbReference>
<dbReference type="SUPFAM" id="SSF53335">
    <property type="entry name" value="S-adenosyl-L-methionine-dependent methyltransferases"/>
    <property type="match status" value="1"/>
</dbReference>
<dbReference type="Pfam" id="PF13649">
    <property type="entry name" value="Methyltransf_25"/>
    <property type="match status" value="1"/>
</dbReference>
<dbReference type="GO" id="GO:0032259">
    <property type="term" value="P:methylation"/>
    <property type="evidence" value="ECO:0007669"/>
    <property type="project" value="UniProtKB-KW"/>
</dbReference>